<dbReference type="InterPro" id="IPR037018">
    <property type="entry name" value="GH65_N"/>
</dbReference>
<sequence length="917" mass="104346">MDIVKVISLRVTDDAIVLAYVRANKQRQQSVIAYDPQQSIGDNLEKIRERLVGINFDVAVIENPLAYEFSDTIVGINHQRIDIGLALTNMLNVPAVSQQMVKTLGLAKAAARKQFYNQWHLDYYGQYTGKRNYGQESMLTLGNGFFGLRGSYVEAKADDDNYPGTYVAGFYNQLTTKINDRDVVNEDLVNLPNGQYLTFGVDHQTPFKIKAENIQDIYRSLDLQTGELRTTMLVQLATGHALRVVTTKVADMHNWHQYAIRYQLTPLNFSGSLQIYSEIDGSVINSNVERYRNFNSRHFDVNEMSTAGHEAYLAGQTKTSQIKFVVGSKLTNCNDVPTELTTHNRPDVIAQELSLDVAQNQSYTFEKNVALFTSLETTTDLMTATANELHQASFQASEQHSDDFWQDIWHNADIQIDGDLTSQKLTRVNIFHTFVSATQIANQHLDASVGARGLHGEAYRGHVFWDEMFIIPFYTLHYPKLARQLLMYRYHRLDAAKKYAASEGYQGAMFPWQSGQYGDEQSQFVHLNPLTQQWDPDNSRLQRHVSLAVAYNVWVYYHLANDREFMQKYGIQMLLDIARFWVSKAEYNSTTKRYDIKKVMGPDEFHEGYPNSDEEGLTNNAYTNIMVSWLFETIAYLRGNVVPETTFTKAMQVAGINDALYKKMGTIGHKLTLDVDSAGVIGQFQGYFKLPTLNFENYRKKYGDISRLDRILKAEGHTPDAYQVAKQADALMAFYNFDLTHVNQILKQMGYDLPNEFLTRNIEYYLDRTTHGSTLSRIVYAVLTLVDGNMDQSWHLFSQALLSDYYDIQGGTTAEGIHLGVMAATLMLETRNYAGVDELTDMINIAPNLPAHWRSIAFRQYFRGTQYHFQITQKAITVTADQAAKVRVAGHELLLTAKQPLTVDYQGQPLTTISKAK</sequence>
<dbReference type="InterPro" id="IPR005195">
    <property type="entry name" value="Glyco_hydro_65_M"/>
</dbReference>
<dbReference type="AlphaFoldDB" id="A0A0R1FA92"/>
<evidence type="ECO:0000313" key="4">
    <source>
        <dbReference type="EMBL" id="KRK18598.1"/>
    </source>
</evidence>
<dbReference type="Gene3D" id="1.50.10.10">
    <property type="match status" value="1"/>
</dbReference>
<proteinExistence type="predicted"/>
<evidence type="ECO:0000259" key="2">
    <source>
        <dbReference type="Pfam" id="PF03633"/>
    </source>
</evidence>
<comment type="caution">
    <text evidence="4">The sequence shown here is derived from an EMBL/GenBank/DDBJ whole genome shotgun (WGS) entry which is preliminary data.</text>
</comment>
<dbReference type="Pfam" id="PF03632">
    <property type="entry name" value="Glyco_hydro_65m"/>
    <property type="match status" value="1"/>
</dbReference>
<dbReference type="GO" id="GO:0005975">
    <property type="term" value="P:carbohydrate metabolic process"/>
    <property type="evidence" value="ECO:0007669"/>
    <property type="project" value="InterPro"/>
</dbReference>
<organism evidence="4 5">
    <name type="scientific">Loigolactobacillus coryniformis subsp. coryniformis KCTC 3167 = DSM 20001</name>
    <dbReference type="NCBI Taxonomy" id="913848"/>
    <lineage>
        <taxon>Bacteria</taxon>
        <taxon>Bacillati</taxon>
        <taxon>Bacillota</taxon>
        <taxon>Bacilli</taxon>
        <taxon>Lactobacillales</taxon>
        <taxon>Lactobacillaceae</taxon>
        <taxon>Loigolactobacillus</taxon>
    </lineage>
</organism>
<dbReference type="Proteomes" id="UP000051181">
    <property type="component" value="Unassembled WGS sequence"/>
</dbReference>
<dbReference type="EMBL" id="AZCN01000012">
    <property type="protein sequence ID" value="KRK18598.1"/>
    <property type="molecule type" value="Genomic_DNA"/>
</dbReference>
<dbReference type="GO" id="GO:0016757">
    <property type="term" value="F:glycosyltransferase activity"/>
    <property type="evidence" value="ECO:0007669"/>
    <property type="project" value="UniProtKB-ARBA"/>
</dbReference>
<dbReference type="PANTHER" id="PTHR11051:SF8">
    <property type="entry name" value="PROTEIN-GLUCOSYLGALACTOSYLHYDROXYLYSINE GLUCOSIDASE"/>
    <property type="match status" value="1"/>
</dbReference>
<keyword evidence="4" id="KW-0378">Hydrolase</keyword>
<dbReference type="PANTHER" id="PTHR11051">
    <property type="entry name" value="GLYCOSYL HYDROLASE-RELATED"/>
    <property type="match status" value="1"/>
</dbReference>
<dbReference type="eggNOG" id="COG1554">
    <property type="taxonomic scope" value="Bacteria"/>
</dbReference>
<evidence type="ECO:0000259" key="3">
    <source>
        <dbReference type="Pfam" id="PF03636"/>
    </source>
</evidence>
<dbReference type="Gene3D" id="2.60.420.10">
    <property type="entry name" value="Maltose phosphorylase, domain 3"/>
    <property type="match status" value="1"/>
</dbReference>
<dbReference type="Pfam" id="PF03633">
    <property type="entry name" value="Glyco_hydro_65C"/>
    <property type="match status" value="1"/>
</dbReference>
<dbReference type="GO" id="GO:0004553">
    <property type="term" value="F:hydrolase activity, hydrolyzing O-glycosyl compounds"/>
    <property type="evidence" value="ECO:0007669"/>
    <property type="project" value="TreeGrafter"/>
</dbReference>
<evidence type="ECO:0000313" key="5">
    <source>
        <dbReference type="Proteomes" id="UP000051181"/>
    </source>
</evidence>
<dbReference type="InterPro" id="IPR008928">
    <property type="entry name" value="6-hairpin_glycosidase_sf"/>
</dbReference>
<dbReference type="Gene3D" id="2.70.98.40">
    <property type="entry name" value="Glycoside hydrolase, family 65, N-terminal domain"/>
    <property type="match status" value="1"/>
</dbReference>
<dbReference type="InterPro" id="IPR005194">
    <property type="entry name" value="Glyco_hydro_65_C"/>
</dbReference>
<accession>A0A0R1FA92</accession>
<feature type="domain" description="Glycoside hydrolase family 65 C-terminal" evidence="2">
    <location>
        <begin position="841"/>
        <end position="894"/>
    </location>
</feature>
<feature type="domain" description="Glycoside hydrolase family 65 central catalytic" evidence="1">
    <location>
        <begin position="427"/>
        <end position="827"/>
    </location>
</feature>
<dbReference type="PATRIC" id="fig|913848.6.peg.337"/>
<dbReference type="InterPro" id="IPR005196">
    <property type="entry name" value="Glyco_hydro_65_N"/>
</dbReference>
<reference evidence="4 5" key="1">
    <citation type="journal article" date="2015" name="Genome Announc.">
        <title>Expanding the biotechnology potential of lactobacilli through comparative genomics of 213 strains and associated genera.</title>
        <authorList>
            <person name="Sun Z."/>
            <person name="Harris H.M."/>
            <person name="McCann A."/>
            <person name="Guo C."/>
            <person name="Argimon S."/>
            <person name="Zhang W."/>
            <person name="Yang X."/>
            <person name="Jeffery I.B."/>
            <person name="Cooney J.C."/>
            <person name="Kagawa T.F."/>
            <person name="Liu W."/>
            <person name="Song Y."/>
            <person name="Salvetti E."/>
            <person name="Wrobel A."/>
            <person name="Rasinkangas P."/>
            <person name="Parkhill J."/>
            <person name="Rea M.C."/>
            <person name="O'Sullivan O."/>
            <person name="Ritari J."/>
            <person name="Douillard F.P."/>
            <person name="Paul Ross R."/>
            <person name="Yang R."/>
            <person name="Briner A.E."/>
            <person name="Felis G.E."/>
            <person name="de Vos W.M."/>
            <person name="Barrangou R."/>
            <person name="Klaenhammer T.R."/>
            <person name="Caufield P.W."/>
            <person name="Cui Y."/>
            <person name="Zhang H."/>
            <person name="O'Toole P.W."/>
        </authorList>
    </citation>
    <scope>NUCLEOTIDE SEQUENCE [LARGE SCALE GENOMIC DNA]</scope>
    <source>
        <strain evidence="4 5">DSM 20001</strain>
    </source>
</reference>
<dbReference type="Pfam" id="PF03636">
    <property type="entry name" value="Glyco_hydro_65N"/>
    <property type="match status" value="1"/>
</dbReference>
<dbReference type="GO" id="GO:0030246">
    <property type="term" value="F:carbohydrate binding"/>
    <property type="evidence" value="ECO:0007669"/>
    <property type="project" value="InterPro"/>
</dbReference>
<name>A0A0R1FA92_9LACO</name>
<gene>
    <name evidence="4" type="ORF">FD22_GL000335</name>
</gene>
<dbReference type="SUPFAM" id="SSF74650">
    <property type="entry name" value="Galactose mutarotase-like"/>
    <property type="match status" value="1"/>
</dbReference>
<dbReference type="InterPro" id="IPR012341">
    <property type="entry name" value="6hp_glycosidase-like_sf"/>
</dbReference>
<evidence type="ECO:0000259" key="1">
    <source>
        <dbReference type="Pfam" id="PF03632"/>
    </source>
</evidence>
<feature type="domain" description="Glycoside hydrolase family 65 N-terminal" evidence="3">
    <location>
        <begin position="126"/>
        <end position="374"/>
    </location>
</feature>
<dbReference type="SUPFAM" id="SSF48208">
    <property type="entry name" value="Six-hairpin glycosidases"/>
    <property type="match status" value="1"/>
</dbReference>
<dbReference type="InterPro" id="IPR011013">
    <property type="entry name" value="Gal_mutarotase_sf_dom"/>
</dbReference>
<protein>
    <submittedName>
        <fullName evidence="4">Glycosyl hydrolase</fullName>
    </submittedName>
</protein>